<comment type="caution">
    <text evidence="3">The sequence shown here is derived from an EMBL/GenBank/DDBJ whole genome shotgun (WGS) entry which is preliminary data.</text>
</comment>
<dbReference type="SUPFAM" id="SSF53671">
    <property type="entry name" value="Aspartate/ornithine carbamoyltransferase"/>
    <property type="match status" value="1"/>
</dbReference>
<dbReference type="GO" id="GO:0019240">
    <property type="term" value="P:citrulline biosynthetic process"/>
    <property type="evidence" value="ECO:0007669"/>
    <property type="project" value="TreeGrafter"/>
</dbReference>
<dbReference type="EMBL" id="AUZY01006370">
    <property type="protein sequence ID" value="EQD54615.1"/>
    <property type="molecule type" value="Genomic_DNA"/>
</dbReference>
<dbReference type="Pfam" id="PF00185">
    <property type="entry name" value="OTCace"/>
    <property type="match status" value="1"/>
</dbReference>
<organism evidence="3">
    <name type="scientific">mine drainage metagenome</name>
    <dbReference type="NCBI Taxonomy" id="410659"/>
    <lineage>
        <taxon>unclassified sequences</taxon>
        <taxon>metagenomes</taxon>
        <taxon>ecological metagenomes</taxon>
    </lineage>
</organism>
<reference evidence="3" key="1">
    <citation type="submission" date="2013-08" db="EMBL/GenBank/DDBJ databases">
        <authorList>
            <person name="Mendez C."/>
            <person name="Richter M."/>
            <person name="Ferrer M."/>
            <person name="Sanchez J."/>
        </authorList>
    </citation>
    <scope>NUCLEOTIDE SEQUENCE</scope>
</reference>
<evidence type="ECO:0000313" key="3">
    <source>
        <dbReference type="EMBL" id="EQD54615.1"/>
    </source>
</evidence>
<dbReference type="EC" id="2.1.3.-" evidence="3"/>
<dbReference type="InterPro" id="IPR006131">
    <property type="entry name" value="Asp_carbamoyltransf_Asp/Orn-bd"/>
</dbReference>
<gene>
    <name evidence="3" type="ORF">B1B_09610</name>
</gene>
<dbReference type="InterPro" id="IPR036901">
    <property type="entry name" value="Asp/Orn_carbamoylTrfase_sf"/>
</dbReference>
<feature type="domain" description="Aspartate/ornithine carbamoyltransferase Asp/Orn-binding" evidence="2">
    <location>
        <begin position="2"/>
        <end position="54"/>
    </location>
</feature>
<sequence>MDRALLERAKPGAFALHDLPAHRGLEITDEVMDGDRQAIWDQAENRLHAQKAIL</sequence>
<dbReference type="GO" id="GO:0016597">
    <property type="term" value="F:amino acid binding"/>
    <property type="evidence" value="ECO:0007669"/>
    <property type="project" value="InterPro"/>
</dbReference>
<dbReference type="AlphaFoldDB" id="T1BKZ8"/>
<proteinExistence type="predicted"/>
<evidence type="ECO:0000256" key="1">
    <source>
        <dbReference type="ARBA" id="ARBA00022679"/>
    </source>
</evidence>
<reference evidence="3" key="2">
    <citation type="journal article" date="2014" name="ISME J.">
        <title>Microbial stratification in low pH oxic and suboxic macroscopic growths along an acid mine drainage.</title>
        <authorList>
            <person name="Mendez-Garcia C."/>
            <person name="Mesa V."/>
            <person name="Sprenger R.R."/>
            <person name="Richter M."/>
            <person name="Diez M.S."/>
            <person name="Solano J."/>
            <person name="Bargiela R."/>
            <person name="Golyshina O.V."/>
            <person name="Manteca A."/>
            <person name="Ramos J.L."/>
            <person name="Gallego J.R."/>
            <person name="Llorente I."/>
            <person name="Martins Dos Santos V.A."/>
            <person name="Jensen O.N."/>
            <person name="Pelaez A.I."/>
            <person name="Sanchez J."/>
            <person name="Ferrer M."/>
        </authorList>
    </citation>
    <scope>NUCLEOTIDE SEQUENCE</scope>
</reference>
<dbReference type="PANTHER" id="PTHR45753">
    <property type="entry name" value="ORNITHINE CARBAMOYLTRANSFERASE, MITOCHONDRIAL"/>
    <property type="match status" value="1"/>
</dbReference>
<dbReference type="PANTHER" id="PTHR45753:SF3">
    <property type="entry name" value="ORNITHINE TRANSCARBAMYLASE, MITOCHONDRIAL"/>
    <property type="match status" value="1"/>
</dbReference>
<name>T1BKZ8_9ZZZZ</name>
<dbReference type="InterPro" id="IPR006130">
    <property type="entry name" value="Asp/Orn_carbamoylTrfase"/>
</dbReference>
<accession>T1BKZ8</accession>
<keyword evidence="1 3" id="KW-0808">Transferase</keyword>
<dbReference type="GO" id="GO:0004585">
    <property type="term" value="F:ornithine carbamoyltransferase activity"/>
    <property type="evidence" value="ECO:0007669"/>
    <property type="project" value="TreeGrafter"/>
</dbReference>
<dbReference type="Gene3D" id="3.40.50.1370">
    <property type="entry name" value="Aspartate/ornithine carbamoyltransferase"/>
    <property type="match status" value="1"/>
</dbReference>
<dbReference type="GO" id="GO:0042450">
    <property type="term" value="P:L-arginine biosynthetic process via ornithine"/>
    <property type="evidence" value="ECO:0007669"/>
    <property type="project" value="TreeGrafter"/>
</dbReference>
<evidence type="ECO:0000259" key="2">
    <source>
        <dbReference type="Pfam" id="PF00185"/>
    </source>
</evidence>
<dbReference type="PRINTS" id="PR00100">
    <property type="entry name" value="AOTCASE"/>
</dbReference>
<feature type="non-terminal residue" evidence="3">
    <location>
        <position position="54"/>
    </location>
</feature>
<protein>
    <submittedName>
        <fullName evidence="3">Aspartate/ornithine carbamoyltransferase, Asp/Orn-binding region domain protein</fullName>
        <ecNumber evidence="3">2.1.3.-</ecNumber>
    </submittedName>
</protein>